<evidence type="ECO:0000259" key="2">
    <source>
        <dbReference type="Pfam" id="PF00419"/>
    </source>
</evidence>
<dbReference type="GO" id="GO:0009289">
    <property type="term" value="C:pilus"/>
    <property type="evidence" value="ECO:0007669"/>
    <property type="project" value="InterPro"/>
</dbReference>
<dbReference type="InterPro" id="IPR008966">
    <property type="entry name" value="Adhesion_dom_sf"/>
</dbReference>
<feature type="domain" description="Fimbrial-type adhesion" evidence="2">
    <location>
        <begin position="25"/>
        <end position="173"/>
    </location>
</feature>
<protein>
    <submittedName>
        <fullName evidence="3">Type 1 fimbrial protein</fullName>
    </submittedName>
</protein>
<dbReference type="Pfam" id="PF00419">
    <property type="entry name" value="Fimbrial"/>
    <property type="match status" value="1"/>
</dbReference>
<dbReference type="AlphaFoldDB" id="A0A9C7QM57"/>
<evidence type="ECO:0000313" key="3">
    <source>
        <dbReference type="EMBL" id="HCD1255784.1"/>
    </source>
</evidence>
<evidence type="ECO:0000313" key="4">
    <source>
        <dbReference type="Proteomes" id="UP000862426"/>
    </source>
</evidence>
<dbReference type="PANTHER" id="PTHR33420">
    <property type="entry name" value="FIMBRIAL SUBUNIT ELFA-RELATED"/>
    <property type="match status" value="1"/>
</dbReference>
<feature type="chain" id="PRO_5038668746" evidence="1">
    <location>
        <begin position="20"/>
        <end position="174"/>
    </location>
</feature>
<dbReference type="InterPro" id="IPR050263">
    <property type="entry name" value="Bact_Fimbrial_Adh_Pro"/>
</dbReference>
<dbReference type="EMBL" id="DACYAJ020000013">
    <property type="protein sequence ID" value="HCD1255784.1"/>
    <property type="molecule type" value="Genomic_DNA"/>
</dbReference>
<dbReference type="SUPFAM" id="SSF49401">
    <property type="entry name" value="Bacterial adhesins"/>
    <property type="match status" value="1"/>
</dbReference>
<accession>A0A9C7QM57</accession>
<reference evidence="3" key="2">
    <citation type="submission" date="2022-05" db="EMBL/GenBank/DDBJ databases">
        <authorList>
            <consortium name="NCBI Pathogen Detection Project"/>
        </authorList>
    </citation>
    <scope>NUCLEOTIDE SEQUENCE</scope>
    <source>
        <strain evidence="3">CAV1698</strain>
    </source>
</reference>
<dbReference type="InterPro" id="IPR000259">
    <property type="entry name" value="Adhesion_dom_fimbrial"/>
</dbReference>
<dbReference type="Gene3D" id="2.60.40.1090">
    <property type="entry name" value="Fimbrial-type adhesion domain"/>
    <property type="match status" value="1"/>
</dbReference>
<sequence>MKRLFYYLALTMLMPSAFAIENNVQISGQLVAEPCTLSTDSSAITLDFGNLVSKYFYQTSRTPGEPFAIVLTECDTSLGNSATVTFKGTESVALPGLLVPDDGDTHGIAFGIETDEGSPQPLALNQPSPVFALANGTNTLALRGYVQAEPDAIAAQSLTAGPFIATATFQIDYP</sequence>
<dbReference type="InterPro" id="IPR036937">
    <property type="entry name" value="Adhesion_dom_fimbrial_sf"/>
</dbReference>
<feature type="signal peptide" evidence="1">
    <location>
        <begin position="1"/>
        <end position="19"/>
    </location>
</feature>
<proteinExistence type="predicted"/>
<dbReference type="Proteomes" id="UP000862426">
    <property type="component" value="Unassembled WGS sequence"/>
</dbReference>
<name>A0A9C7QM57_CITAM</name>
<evidence type="ECO:0000256" key="1">
    <source>
        <dbReference type="SAM" id="SignalP"/>
    </source>
</evidence>
<gene>
    <name evidence="3" type="ORF">JD854_RS12070</name>
</gene>
<keyword evidence="1" id="KW-0732">Signal</keyword>
<comment type="caution">
    <text evidence="3">The sequence shown here is derived from an EMBL/GenBank/DDBJ whole genome shotgun (WGS) entry which is preliminary data.</text>
</comment>
<reference evidence="3" key="1">
    <citation type="journal article" date="2018" name="Genome Biol.">
        <title>SKESA: strategic k-mer extension for scrupulous assemblies.</title>
        <authorList>
            <person name="Souvorov A."/>
            <person name="Agarwala R."/>
            <person name="Lipman D.J."/>
        </authorList>
    </citation>
    <scope>NUCLEOTIDE SEQUENCE</scope>
    <source>
        <strain evidence="3">CAV1698</strain>
    </source>
</reference>
<dbReference type="GO" id="GO:0043709">
    <property type="term" value="P:cell adhesion involved in single-species biofilm formation"/>
    <property type="evidence" value="ECO:0007669"/>
    <property type="project" value="TreeGrafter"/>
</dbReference>
<dbReference type="PANTHER" id="PTHR33420:SF9">
    <property type="entry name" value="MINOR FIMBRIAL SUBUNIT"/>
    <property type="match status" value="1"/>
</dbReference>
<organism evidence="3 4">
    <name type="scientific">Citrobacter amalonaticus</name>
    <dbReference type="NCBI Taxonomy" id="35703"/>
    <lineage>
        <taxon>Bacteria</taxon>
        <taxon>Pseudomonadati</taxon>
        <taxon>Pseudomonadota</taxon>
        <taxon>Gammaproteobacteria</taxon>
        <taxon>Enterobacterales</taxon>
        <taxon>Enterobacteriaceae</taxon>
        <taxon>Citrobacter</taxon>
    </lineage>
</organism>